<dbReference type="PANTHER" id="PTHR32089">
    <property type="entry name" value="METHYL-ACCEPTING CHEMOTAXIS PROTEIN MCPB"/>
    <property type="match status" value="1"/>
</dbReference>
<comment type="caution">
    <text evidence="10">The sequence shown here is derived from an EMBL/GenBank/DDBJ whole genome shotgun (WGS) entry which is preliminary data.</text>
</comment>
<evidence type="ECO:0000256" key="3">
    <source>
        <dbReference type="ARBA" id="ARBA00022989"/>
    </source>
</evidence>
<feature type="domain" description="Methyl-accepting transducer" evidence="9">
    <location>
        <begin position="384"/>
        <end position="620"/>
    </location>
</feature>
<feature type="transmembrane region" description="Helical" evidence="8">
    <location>
        <begin position="304"/>
        <end position="325"/>
    </location>
</feature>
<dbReference type="PANTHER" id="PTHR32089:SF119">
    <property type="entry name" value="METHYL-ACCEPTING CHEMOTAXIS PROTEIN CTPL"/>
    <property type="match status" value="1"/>
</dbReference>
<evidence type="ECO:0000256" key="7">
    <source>
        <dbReference type="SAM" id="Coils"/>
    </source>
</evidence>
<dbReference type="SUPFAM" id="SSF58104">
    <property type="entry name" value="Methyl-accepting chemotaxis protein (MCP) signaling domain"/>
    <property type="match status" value="1"/>
</dbReference>
<dbReference type="Pfam" id="PF00015">
    <property type="entry name" value="MCPsignal"/>
    <property type="match status" value="1"/>
</dbReference>
<dbReference type="InterPro" id="IPR004089">
    <property type="entry name" value="MCPsignal_dom"/>
</dbReference>
<evidence type="ECO:0000256" key="6">
    <source>
        <dbReference type="PROSITE-ProRule" id="PRU00284"/>
    </source>
</evidence>
<protein>
    <submittedName>
        <fullName evidence="10">Methyl-accepting chemotaxis protein CtpL</fullName>
    </submittedName>
</protein>
<keyword evidence="7" id="KW-0175">Coiled coil</keyword>
<keyword evidence="3 8" id="KW-1133">Transmembrane helix</keyword>
<evidence type="ECO:0000256" key="5">
    <source>
        <dbReference type="ARBA" id="ARBA00023224"/>
    </source>
</evidence>
<keyword evidence="4 8" id="KW-0472">Membrane</keyword>
<keyword evidence="11" id="KW-1185">Reference proteome</keyword>
<accession>A0ABN1IB17</accession>
<dbReference type="SMART" id="SM00283">
    <property type="entry name" value="MA"/>
    <property type="match status" value="1"/>
</dbReference>
<keyword evidence="5 6" id="KW-0807">Transducer</keyword>
<dbReference type="RefSeq" id="WP_343809136.1">
    <property type="nucleotide sequence ID" value="NZ_BAAAET010000009.1"/>
</dbReference>
<evidence type="ECO:0000256" key="8">
    <source>
        <dbReference type="SAM" id="Phobius"/>
    </source>
</evidence>
<dbReference type="EMBL" id="BAAAET010000009">
    <property type="protein sequence ID" value="GAA0703546.1"/>
    <property type="molecule type" value="Genomic_DNA"/>
</dbReference>
<organism evidence="10 11">
    <name type="scientific">Marinobacterium maritimum</name>
    <dbReference type="NCBI Taxonomy" id="500162"/>
    <lineage>
        <taxon>Bacteria</taxon>
        <taxon>Pseudomonadati</taxon>
        <taxon>Pseudomonadota</taxon>
        <taxon>Gammaproteobacteria</taxon>
        <taxon>Oceanospirillales</taxon>
        <taxon>Oceanospirillaceae</taxon>
        <taxon>Marinobacterium</taxon>
    </lineage>
</organism>
<dbReference type="Gene3D" id="1.10.287.950">
    <property type="entry name" value="Methyl-accepting chemotaxis protein"/>
    <property type="match status" value="1"/>
</dbReference>
<evidence type="ECO:0000256" key="1">
    <source>
        <dbReference type="ARBA" id="ARBA00004141"/>
    </source>
</evidence>
<sequence length="662" mass="72462">MKISTLARLSSLTLLTMLVALTLSVIWSLKQLDEAFRNNTNYQDYTLEIQNRIEQPANRYLTSGDASELTVIENGIEEALATNADMLWLDEQARQLIQTSLSHMQAQALPELRAAGKLAAPQALLINNERELAYSLNSLSEYAQKGAAEIGQQAAALEYLQLSAQLLAELHHLTLLRQHYFAQLDNDTLKSIEQHLEQMQKTAASIQALPVLGLYKVSEVDPMAELMGWDTTQNRIELGEEPRAQIHDLIGRYPKELQNAGKFSQLKLRGQATASNALQALKQELEQVEQALNASYRETLNNTYWILGISVALLLVTGSLMGLLLNRLAALISAGCRFIAQLAAGELAASIHFDSRFEEARSLDNALNKLQTYFKQLINEISQQTGLLSALQARATDSSARIENVVNQQQQQTADSAEQMQQLTNSYQDVASSAGNTSTATHRVQQQVQQGSEQIVKTSDYALQLSQEAERTENSIEQLRQDTLAIGEVLSVIHGFADQTNLLALNAAIEAARAGSAGRGFAVVADEVRNLANNTAQSAEQIQSIINKLNDASRTASDCVDTQKGLVDATVKAIEEARESIHEIDCAIGDISDMNAMIAAATEQQSQTTTQIQETINLSASLATDAATEANNNRTLALELESISGSLTRMISRFDHSSHKES</sequence>
<keyword evidence="2 8" id="KW-0812">Transmembrane</keyword>
<proteinExistence type="predicted"/>
<evidence type="ECO:0000256" key="2">
    <source>
        <dbReference type="ARBA" id="ARBA00022692"/>
    </source>
</evidence>
<evidence type="ECO:0000259" key="9">
    <source>
        <dbReference type="PROSITE" id="PS50111"/>
    </source>
</evidence>
<dbReference type="Proteomes" id="UP001499915">
    <property type="component" value="Unassembled WGS sequence"/>
</dbReference>
<gene>
    <name evidence="10" type="primary">ctpL</name>
    <name evidence="10" type="ORF">GCM10009104_36350</name>
</gene>
<evidence type="ECO:0000313" key="10">
    <source>
        <dbReference type="EMBL" id="GAA0703546.1"/>
    </source>
</evidence>
<dbReference type="PROSITE" id="PS50111">
    <property type="entry name" value="CHEMOTAXIS_TRANSDUC_2"/>
    <property type="match status" value="1"/>
</dbReference>
<feature type="coiled-coil region" evidence="7">
    <location>
        <begin position="271"/>
        <end position="302"/>
    </location>
</feature>
<comment type="subcellular location">
    <subcellularLocation>
        <location evidence="1">Membrane</location>
        <topology evidence="1">Multi-pass membrane protein</topology>
    </subcellularLocation>
</comment>
<evidence type="ECO:0000256" key="4">
    <source>
        <dbReference type="ARBA" id="ARBA00023136"/>
    </source>
</evidence>
<reference evidence="10 11" key="1">
    <citation type="journal article" date="2019" name="Int. J. Syst. Evol. Microbiol.">
        <title>The Global Catalogue of Microorganisms (GCM) 10K type strain sequencing project: providing services to taxonomists for standard genome sequencing and annotation.</title>
        <authorList>
            <consortium name="The Broad Institute Genomics Platform"/>
            <consortium name="The Broad Institute Genome Sequencing Center for Infectious Disease"/>
            <person name="Wu L."/>
            <person name="Ma J."/>
        </authorList>
    </citation>
    <scope>NUCLEOTIDE SEQUENCE [LARGE SCALE GENOMIC DNA]</scope>
    <source>
        <strain evidence="10 11">JCM 15134</strain>
    </source>
</reference>
<evidence type="ECO:0000313" key="11">
    <source>
        <dbReference type="Proteomes" id="UP001499915"/>
    </source>
</evidence>
<name>A0ABN1IB17_9GAMM</name>